<evidence type="ECO:0000256" key="1">
    <source>
        <dbReference type="SAM" id="MobiDB-lite"/>
    </source>
</evidence>
<dbReference type="EMBL" id="LCWV01000011">
    <property type="protein sequence ID" value="PWI69819.1"/>
    <property type="molecule type" value="Genomic_DNA"/>
</dbReference>
<dbReference type="Proteomes" id="UP001287286">
    <property type="component" value="Unassembled WGS sequence"/>
</dbReference>
<dbReference type="AlphaFoldDB" id="A0A2U3E5Q5"/>
<reference evidence="3 4" key="2">
    <citation type="journal article" date="2016" name="Front. Microbiol.">
        <title>Genome and transcriptome sequences reveal the specific parasitism of the nematophagous Purpureocillium lilacinum 36-1.</title>
        <authorList>
            <person name="Xie J."/>
            <person name="Li S."/>
            <person name="Mo C."/>
            <person name="Xiao X."/>
            <person name="Peng D."/>
            <person name="Wang G."/>
            <person name="Xiao Y."/>
        </authorList>
    </citation>
    <scope>NUCLEOTIDE SEQUENCE [LARGE SCALE GENOMIC DNA]</scope>
    <source>
        <strain evidence="3 4">36-1</strain>
    </source>
</reference>
<gene>
    <name evidence="3" type="ORF">PCL_00731</name>
    <name evidence="2" type="ORF">Purlil1_1873</name>
</gene>
<proteinExistence type="predicted"/>
<comment type="caution">
    <text evidence="3">The sequence shown here is derived from an EMBL/GenBank/DDBJ whole genome shotgun (WGS) entry which is preliminary data.</text>
</comment>
<protein>
    <submittedName>
        <fullName evidence="3">Uncharacterized protein</fullName>
    </submittedName>
</protein>
<evidence type="ECO:0000313" key="2">
    <source>
        <dbReference type="EMBL" id="KAK4093539.1"/>
    </source>
</evidence>
<evidence type="ECO:0000313" key="3">
    <source>
        <dbReference type="EMBL" id="PWI69819.1"/>
    </source>
</evidence>
<reference evidence="2 5" key="4">
    <citation type="journal article" date="2024" name="Microbiol. Resour. Announc.">
        <title>Genome annotations for the ascomycete fungi Trichoderma harzianum, Trichoderma aggressivum, and Purpureocillium lilacinum.</title>
        <authorList>
            <person name="Beijen E.P.W."/>
            <person name="Ohm R.A."/>
        </authorList>
    </citation>
    <scope>NUCLEOTIDE SEQUENCE [LARGE SCALE GENOMIC DNA]</scope>
    <source>
        <strain evidence="2 5">CBS 150709</strain>
    </source>
</reference>
<feature type="region of interest" description="Disordered" evidence="1">
    <location>
        <begin position="55"/>
        <end position="89"/>
    </location>
</feature>
<dbReference type="EMBL" id="JAWRVI010000005">
    <property type="protein sequence ID" value="KAK4093539.1"/>
    <property type="molecule type" value="Genomic_DNA"/>
</dbReference>
<reference evidence="3" key="1">
    <citation type="submission" date="2015-05" db="EMBL/GenBank/DDBJ databases">
        <authorList>
            <person name="Wang D.B."/>
            <person name="Wang M."/>
        </authorList>
    </citation>
    <scope>NUCLEOTIDE SEQUENCE</scope>
    <source>
        <strain evidence="3">36-1</strain>
    </source>
</reference>
<keyword evidence="5" id="KW-1185">Reference proteome</keyword>
<name>A0A2U3E5Q5_PURLI</name>
<feature type="compositionally biased region" description="Basic and acidic residues" evidence="1">
    <location>
        <begin position="55"/>
        <end position="71"/>
    </location>
</feature>
<accession>A0A2U3E5Q5</accession>
<reference evidence="2" key="3">
    <citation type="submission" date="2023-11" db="EMBL/GenBank/DDBJ databases">
        <authorList>
            <person name="Beijen E."/>
            <person name="Ohm R.A."/>
        </authorList>
    </citation>
    <scope>NUCLEOTIDE SEQUENCE</scope>
    <source>
        <strain evidence="2">CBS 150709</strain>
    </source>
</reference>
<dbReference type="Proteomes" id="UP000245956">
    <property type="component" value="Unassembled WGS sequence"/>
</dbReference>
<sequence>MALARFCLTGAAAHFYLFRAGPFVPSTSVSIALESWSIGESQLCLTADSEDDGFRRGFGREERERGGRDSQVKVAEPASRVDQVEEEAGSAPIAVPVPPRANFSSADRPARVQTVHMQTAAATATCCCCDGLRPPSLAAPLWLMDQNRMLTHGAADSLLPTKCSTLSLQKSTLNTGLAFPWQWLAYVSKSFGCSPKSQAYMLIHSTSNFTKLGHLSRRYRRGHRSGSATSEYSYFEFPPYYVDVAHRTKRGLQNSNNARDERRSSTLSSSLRRRLAALALTPDPLD</sequence>
<evidence type="ECO:0000313" key="5">
    <source>
        <dbReference type="Proteomes" id="UP001287286"/>
    </source>
</evidence>
<organism evidence="3 4">
    <name type="scientific">Purpureocillium lilacinum</name>
    <name type="common">Paecilomyces lilacinus</name>
    <dbReference type="NCBI Taxonomy" id="33203"/>
    <lineage>
        <taxon>Eukaryota</taxon>
        <taxon>Fungi</taxon>
        <taxon>Dikarya</taxon>
        <taxon>Ascomycota</taxon>
        <taxon>Pezizomycotina</taxon>
        <taxon>Sordariomycetes</taxon>
        <taxon>Hypocreomycetidae</taxon>
        <taxon>Hypocreales</taxon>
        <taxon>Ophiocordycipitaceae</taxon>
        <taxon>Purpureocillium</taxon>
    </lineage>
</organism>
<evidence type="ECO:0000313" key="4">
    <source>
        <dbReference type="Proteomes" id="UP000245956"/>
    </source>
</evidence>